<feature type="compositionally biased region" description="Low complexity" evidence="2">
    <location>
        <begin position="117"/>
        <end position="130"/>
    </location>
</feature>
<dbReference type="EMBL" id="MCGR01000048">
    <property type="protein sequence ID" value="ORY73068.1"/>
    <property type="molecule type" value="Genomic_DNA"/>
</dbReference>
<accession>A0A1Y2ENF3</accession>
<proteinExistence type="predicted"/>
<feature type="region of interest" description="Disordered" evidence="2">
    <location>
        <begin position="500"/>
        <end position="519"/>
    </location>
</feature>
<keyword evidence="4" id="KW-1185">Reference proteome</keyword>
<keyword evidence="1" id="KW-0175">Coiled coil</keyword>
<organism evidence="3 4">
    <name type="scientific">Leucosporidium creatinivorum</name>
    <dbReference type="NCBI Taxonomy" id="106004"/>
    <lineage>
        <taxon>Eukaryota</taxon>
        <taxon>Fungi</taxon>
        <taxon>Dikarya</taxon>
        <taxon>Basidiomycota</taxon>
        <taxon>Pucciniomycotina</taxon>
        <taxon>Microbotryomycetes</taxon>
        <taxon>Leucosporidiales</taxon>
        <taxon>Leucosporidium</taxon>
    </lineage>
</organism>
<protein>
    <submittedName>
        <fullName evidence="3">Uncharacterized protein</fullName>
    </submittedName>
</protein>
<comment type="caution">
    <text evidence="3">The sequence shown here is derived from an EMBL/GenBank/DDBJ whole genome shotgun (WGS) entry which is preliminary data.</text>
</comment>
<evidence type="ECO:0000313" key="3">
    <source>
        <dbReference type="EMBL" id="ORY73068.1"/>
    </source>
</evidence>
<name>A0A1Y2ENF3_9BASI</name>
<sequence>MDLVNKAASWLTGDHRSHAPGEDDYYAGPQYNMPPRPTQRAASYSPISPYTKDPTARGHHSRRESSSSLSPATEDLFEAARAEQEQAKAEQTKRQSSSDTCSASLPATTSPFRSNDTVPSTTSMLSTSPTLSARIEQSAIEHIAIAEQYEATHSRDRAEIAELRAELEQWKMKKSFSRLRSLEQELYRTRNEVGRMERRLLMAEIRTEEIGKQLHEEKEGRRALEAAYQRSEEMKEEMQKSLAQARAFLDLGDAGDLKLVVTGLKDINAAIDDISFSILEFVVDSLHQTPQTPVPPSLQADAIERARKGMLGAERLLDAASKHAEGQQAKAAHWRTTSYEAMDLATPAKLKALPGRITDQIFSTLLKLMEHSGLRCSPNIESFLSHLNQQLLRLVADSLAWHRLHRLQYLSTEFDIIYPAYSNPKGVAAIKTVSLPFDGATMEQIGGEEMNAELGGGGGRQVIATLAFGLEQVKLRKGSGGEERTERLPLLKAEVWTASERKKGRTEMVEDRRSTPKAG</sequence>
<evidence type="ECO:0000256" key="2">
    <source>
        <dbReference type="SAM" id="MobiDB-lite"/>
    </source>
</evidence>
<dbReference type="InParanoid" id="A0A1Y2ENF3"/>
<evidence type="ECO:0000256" key="1">
    <source>
        <dbReference type="SAM" id="Coils"/>
    </source>
</evidence>
<dbReference type="AlphaFoldDB" id="A0A1Y2ENF3"/>
<reference evidence="3 4" key="1">
    <citation type="submission" date="2016-07" db="EMBL/GenBank/DDBJ databases">
        <title>Pervasive Adenine N6-methylation of Active Genes in Fungi.</title>
        <authorList>
            <consortium name="DOE Joint Genome Institute"/>
            <person name="Mondo S.J."/>
            <person name="Dannebaum R.O."/>
            <person name="Kuo R.C."/>
            <person name="Labutti K."/>
            <person name="Haridas S."/>
            <person name="Kuo A."/>
            <person name="Salamov A."/>
            <person name="Ahrendt S.R."/>
            <person name="Lipzen A."/>
            <person name="Sullivan W."/>
            <person name="Andreopoulos W.B."/>
            <person name="Clum A."/>
            <person name="Lindquist E."/>
            <person name="Daum C."/>
            <person name="Ramamoorthy G.K."/>
            <person name="Gryganskyi A."/>
            <person name="Culley D."/>
            <person name="Magnuson J.K."/>
            <person name="James T.Y."/>
            <person name="O'Malley M.A."/>
            <person name="Stajich J.E."/>
            <person name="Spatafora J.W."/>
            <person name="Visel A."/>
            <person name="Grigoriev I.V."/>
        </authorList>
    </citation>
    <scope>NUCLEOTIDE SEQUENCE [LARGE SCALE GENOMIC DNA]</scope>
    <source>
        <strain evidence="3 4">62-1032</strain>
    </source>
</reference>
<feature type="compositionally biased region" description="Polar residues" evidence="2">
    <location>
        <begin position="97"/>
        <end position="116"/>
    </location>
</feature>
<feature type="compositionally biased region" description="Basic and acidic residues" evidence="2">
    <location>
        <begin position="78"/>
        <end position="93"/>
    </location>
</feature>
<dbReference type="Proteomes" id="UP000193467">
    <property type="component" value="Unassembled WGS sequence"/>
</dbReference>
<gene>
    <name evidence="3" type="ORF">BCR35DRAFT_333792</name>
</gene>
<feature type="region of interest" description="Disordered" evidence="2">
    <location>
        <begin position="1"/>
        <end position="130"/>
    </location>
</feature>
<evidence type="ECO:0000313" key="4">
    <source>
        <dbReference type="Proteomes" id="UP000193467"/>
    </source>
</evidence>
<feature type="coiled-coil region" evidence="1">
    <location>
        <begin position="146"/>
        <end position="244"/>
    </location>
</feature>